<dbReference type="EMBL" id="OOFM01000002">
    <property type="protein sequence ID" value="SPL62324.1"/>
    <property type="molecule type" value="Genomic_DNA"/>
</dbReference>
<gene>
    <name evidence="1" type="ORF">OHAE_5392</name>
</gene>
<organism evidence="1 2">
    <name type="scientific">Ochrobactrum soli</name>
    <dbReference type="NCBI Taxonomy" id="2448455"/>
    <lineage>
        <taxon>Bacteria</taxon>
        <taxon>Pseudomonadati</taxon>
        <taxon>Pseudomonadota</taxon>
        <taxon>Alphaproteobacteria</taxon>
        <taxon>Hyphomicrobiales</taxon>
        <taxon>Brucellaceae</taxon>
        <taxon>Brucella/Ochrobactrum group</taxon>
        <taxon>Ochrobactrum</taxon>
    </lineage>
</organism>
<evidence type="ECO:0000313" key="1">
    <source>
        <dbReference type="EMBL" id="SPL62324.1"/>
    </source>
</evidence>
<reference evidence="2" key="1">
    <citation type="submission" date="2017-12" db="EMBL/GenBank/DDBJ databases">
        <authorList>
            <person name="Diaz M."/>
        </authorList>
    </citation>
    <scope>NUCLEOTIDE SEQUENCE [LARGE SCALE GENOMIC DNA]</scope>
    <source>
        <strain evidence="2">FI11154</strain>
    </source>
</reference>
<proteinExistence type="predicted"/>
<dbReference type="Proteomes" id="UP000246073">
    <property type="component" value="Unassembled WGS sequence"/>
</dbReference>
<evidence type="ECO:0000313" key="2">
    <source>
        <dbReference type="Proteomes" id="UP000246073"/>
    </source>
</evidence>
<sequence length="50" mass="5530">MMMRTAFAVASPASNTDCNDFPALHLELRVTHRNVAACRSNLPATHFKSQ</sequence>
<dbReference type="AlphaFoldDB" id="A0A2P9HDZ3"/>
<name>A0A2P9HDZ3_9HYPH</name>
<accession>A0A2P9HDZ3</accession>
<protein>
    <submittedName>
        <fullName evidence="1">Uncharacterized protein</fullName>
    </submittedName>
</protein>